<comment type="subcellular location">
    <subcellularLocation>
        <location evidence="1">Cell membrane</location>
        <topology evidence="1">Multi-pass membrane protein</topology>
    </subcellularLocation>
</comment>
<protein>
    <submittedName>
        <fullName evidence="8">PLD nuclease N-terminal domain-containing protein</fullName>
    </submittedName>
</protein>
<reference evidence="9" key="1">
    <citation type="journal article" date="2019" name="Int. J. Syst. Evol. Microbiol.">
        <title>The Global Catalogue of Microorganisms (GCM) 10K type strain sequencing project: providing services to taxonomists for standard genome sequencing and annotation.</title>
        <authorList>
            <consortium name="The Broad Institute Genomics Platform"/>
            <consortium name="The Broad Institute Genome Sequencing Center for Infectious Disease"/>
            <person name="Wu L."/>
            <person name="Ma J."/>
        </authorList>
    </citation>
    <scope>NUCLEOTIDE SEQUENCE [LARGE SCALE GENOMIC DNA]</scope>
    <source>
        <strain evidence="9">PCU 280</strain>
    </source>
</reference>
<dbReference type="EMBL" id="JBHSTE010000004">
    <property type="protein sequence ID" value="MFC6333414.1"/>
    <property type="molecule type" value="Genomic_DNA"/>
</dbReference>
<accession>A0ABW1V7H3</accession>
<dbReference type="InterPro" id="IPR027379">
    <property type="entry name" value="CLS_N"/>
</dbReference>
<organism evidence="8 9">
    <name type="scientific">Paenibacillus septentrionalis</name>
    <dbReference type="NCBI Taxonomy" id="429342"/>
    <lineage>
        <taxon>Bacteria</taxon>
        <taxon>Bacillati</taxon>
        <taxon>Bacillota</taxon>
        <taxon>Bacilli</taxon>
        <taxon>Bacillales</taxon>
        <taxon>Paenibacillaceae</taxon>
        <taxon>Paenibacillus</taxon>
    </lineage>
</organism>
<dbReference type="Pfam" id="PF13396">
    <property type="entry name" value="PLDc_N"/>
    <property type="match status" value="1"/>
</dbReference>
<evidence type="ECO:0000256" key="4">
    <source>
        <dbReference type="ARBA" id="ARBA00022989"/>
    </source>
</evidence>
<comment type="caution">
    <text evidence="8">The sequence shown here is derived from an EMBL/GenBank/DDBJ whole genome shotgun (WGS) entry which is preliminary data.</text>
</comment>
<evidence type="ECO:0000256" key="2">
    <source>
        <dbReference type="ARBA" id="ARBA00022475"/>
    </source>
</evidence>
<feature type="transmembrane region" description="Helical" evidence="6">
    <location>
        <begin position="43"/>
        <end position="61"/>
    </location>
</feature>
<evidence type="ECO:0000256" key="1">
    <source>
        <dbReference type="ARBA" id="ARBA00004651"/>
    </source>
</evidence>
<keyword evidence="2" id="KW-1003">Cell membrane</keyword>
<evidence type="ECO:0000313" key="9">
    <source>
        <dbReference type="Proteomes" id="UP001596233"/>
    </source>
</evidence>
<evidence type="ECO:0000259" key="7">
    <source>
        <dbReference type="Pfam" id="PF13396"/>
    </source>
</evidence>
<evidence type="ECO:0000256" key="3">
    <source>
        <dbReference type="ARBA" id="ARBA00022692"/>
    </source>
</evidence>
<name>A0ABW1V7H3_9BACL</name>
<sequence length="66" mass="7633">MSELATIRWDLLLPVIVIQFILMLIAIIDLVRSQETRGPKWMWLVIILVSGMFGSIIYFIVGRKQS</sequence>
<proteinExistence type="predicted"/>
<dbReference type="RefSeq" id="WP_379234870.1">
    <property type="nucleotide sequence ID" value="NZ_JBHSTE010000004.1"/>
</dbReference>
<keyword evidence="5 6" id="KW-0472">Membrane</keyword>
<evidence type="ECO:0000256" key="5">
    <source>
        <dbReference type="ARBA" id="ARBA00023136"/>
    </source>
</evidence>
<dbReference type="Proteomes" id="UP001596233">
    <property type="component" value="Unassembled WGS sequence"/>
</dbReference>
<evidence type="ECO:0000256" key="6">
    <source>
        <dbReference type="SAM" id="Phobius"/>
    </source>
</evidence>
<gene>
    <name evidence="8" type="ORF">ACFP56_12365</name>
</gene>
<keyword evidence="4 6" id="KW-1133">Transmembrane helix</keyword>
<evidence type="ECO:0000313" key="8">
    <source>
        <dbReference type="EMBL" id="MFC6333414.1"/>
    </source>
</evidence>
<keyword evidence="9" id="KW-1185">Reference proteome</keyword>
<keyword evidence="3 6" id="KW-0812">Transmembrane</keyword>
<feature type="domain" description="Cardiolipin synthase N-terminal" evidence="7">
    <location>
        <begin position="21"/>
        <end position="63"/>
    </location>
</feature>
<feature type="transmembrane region" description="Helical" evidence="6">
    <location>
        <begin position="12"/>
        <end position="31"/>
    </location>
</feature>